<feature type="domain" description="Co-chaperone DjlA N-terminal" evidence="1">
    <location>
        <begin position="24"/>
        <end position="140"/>
    </location>
</feature>
<evidence type="ECO:0000313" key="2">
    <source>
        <dbReference type="EMBL" id="MBE9115065.1"/>
    </source>
</evidence>
<gene>
    <name evidence="2" type="ORF">IQ249_04045</name>
</gene>
<comment type="caution">
    <text evidence="2">The sequence shown here is derived from an EMBL/GenBank/DDBJ whole genome shotgun (WGS) entry which is preliminary data.</text>
</comment>
<dbReference type="SUPFAM" id="SSF158682">
    <property type="entry name" value="TerB-like"/>
    <property type="match status" value="1"/>
</dbReference>
<dbReference type="Proteomes" id="UP000654482">
    <property type="component" value="Unassembled WGS sequence"/>
</dbReference>
<reference evidence="2" key="1">
    <citation type="submission" date="2020-10" db="EMBL/GenBank/DDBJ databases">
        <authorList>
            <person name="Castelo-Branco R."/>
            <person name="Eusebio N."/>
            <person name="Adriana R."/>
            <person name="Vieira A."/>
            <person name="Brugerolle De Fraissinette N."/>
            <person name="Rezende De Castro R."/>
            <person name="Schneider M.P."/>
            <person name="Vasconcelos V."/>
            <person name="Leao P.N."/>
        </authorList>
    </citation>
    <scope>NUCLEOTIDE SEQUENCE</scope>
    <source>
        <strain evidence="2">LEGE 07157</strain>
    </source>
</reference>
<sequence length="150" mass="16556">MGLFDSFRKSGNLQENQITLGPAEAFAAVMLIIVAADGYLSNEEISLLNTVLGRMKLFRSYSRDVMQRMFDKLGNFLRREGNEALFNAAMATLPHDLYETTFAIATDLVLADGEVSPEEEALLGSLCSAMELSQDTVNQIIQVMLIKNKG</sequence>
<protein>
    <submittedName>
        <fullName evidence="2">Tellurite resistance TerB family protein</fullName>
    </submittedName>
</protein>
<dbReference type="InterPro" id="IPR029024">
    <property type="entry name" value="TerB-like"/>
</dbReference>
<dbReference type="AlphaFoldDB" id="A0A8J7B0P7"/>
<organism evidence="2 3">
    <name type="scientific">Lusitaniella coriacea LEGE 07157</name>
    <dbReference type="NCBI Taxonomy" id="945747"/>
    <lineage>
        <taxon>Bacteria</taxon>
        <taxon>Bacillati</taxon>
        <taxon>Cyanobacteriota</taxon>
        <taxon>Cyanophyceae</taxon>
        <taxon>Spirulinales</taxon>
        <taxon>Lusitaniellaceae</taxon>
        <taxon>Lusitaniella</taxon>
    </lineage>
</organism>
<dbReference type="InterPro" id="IPR007791">
    <property type="entry name" value="DjlA_N"/>
</dbReference>
<dbReference type="Pfam" id="PF05099">
    <property type="entry name" value="TerB"/>
    <property type="match status" value="1"/>
</dbReference>
<evidence type="ECO:0000313" key="3">
    <source>
        <dbReference type="Proteomes" id="UP000654482"/>
    </source>
</evidence>
<name>A0A8J7B0P7_9CYAN</name>
<dbReference type="CDD" id="cd07176">
    <property type="entry name" value="terB"/>
    <property type="match status" value="1"/>
</dbReference>
<proteinExistence type="predicted"/>
<evidence type="ECO:0000259" key="1">
    <source>
        <dbReference type="Pfam" id="PF05099"/>
    </source>
</evidence>
<dbReference type="RefSeq" id="WP_194028151.1">
    <property type="nucleotide sequence ID" value="NZ_JADEWZ010000004.1"/>
</dbReference>
<accession>A0A8J7B0P7</accession>
<dbReference type="EMBL" id="JADEWZ010000004">
    <property type="protein sequence ID" value="MBE9115065.1"/>
    <property type="molecule type" value="Genomic_DNA"/>
</dbReference>
<dbReference type="Gene3D" id="1.10.3680.10">
    <property type="entry name" value="TerB-like"/>
    <property type="match status" value="1"/>
</dbReference>
<keyword evidence="3" id="KW-1185">Reference proteome</keyword>